<dbReference type="GO" id="GO:0005874">
    <property type="term" value="C:microtubule"/>
    <property type="evidence" value="ECO:0007669"/>
    <property type="project" value="TreeGrafter"/>
</dbReference>
<dbReference type="InterPro" id="IPR000375">
    <property type="entry name" value="Dynamin_stalk"/>
</dbReference>
<dbReference type="PRINTS" id="PR00195">
    <property type="entry name" value="DYNAMIN"/>
</dbReference>
<dbReference type="OrthoDB" id="43375at2759"/>
<accession>B7G6F7</accession>
<dbReference type="eggNOG" id="KOG0446">
    <property type="taxonomic scope" value="Eukaryota"/>
</dbReference>
<dbReference type="GO" id="GO:0005525">
    <property type="term" value="F:GTP binding"/>
    <property type="evidence" value="ECO:0007669"/>
    <property type="project" value="InterPro"/>
</dbReference>
<organism evidence="4 5">
    <name type="scientific">Phaeodactylum tricornutum (strain CCAP 1055/1)</name>
    <dbReference type="NCBI Taxonomy" id="556484"/>
    <lineage>
        <taxon>Eukaryota</taxon>
        <taxon>Sar</taxon>
        <taxon>Stramenopiles</taxon>
        <taxon>Ochrophyta</taxon>
        <taxon>Bacillariophyta</taxon>
        <taxon>Bacillariophyceae</taxon>
        <taxon>Bacillariophycidae</taxon>
        <taxon>Naviculales</taxon>
        <taxon>Phaeodactylaceae</taxon>
        <taxon>Phaeodactylum</taxon>
    </lineage>
</organism>
<dbReference type="PANTHER" id="PTHR11566">
    <property type="entry name" value="DYNAMIN"/>
    <property type="match status" value="1"/>
</dbReference>
<evidence type="ECO:0000256" key="2">
    <source>
        <dbReference type="ARBA" id="ARBA00023134"/>
    </source>
</evidence>
<dbReference type="GO" id="GO:0016020">
    <property type="term" value="C:membrane"/>
    <property type="evidence" value="ECO:0007669"/>
    <property type="project" value="TreeGrafter"/>
</dbReference>
<feature type="non-terminal residue" evidence="4">
    <location>
        <position position="285"/>
    </location>
</feature>
<keyword evidence="2" id="KW-0342">GTP-binding</keyword>
<dbReference type="RefSeq" id="XP_002182718.1">
    <property type="nucleotide sequence ID" value="XM_002182682.1"/>
</dbReference>
<dbReference type="HOGENOM" id="CLU_008964_8_1_1"/>
<evidence type="ECO:0000313" key="4">
    <source>
        <dbReference type="EMBL" id="EEC46005.1"/>
    </source>
</evidence>
<name>B7G6F7_PHATC</name>
<protein>
    <recommendedName>
        <fullName evidence="3">Dynamin-type G domain-containing protein</fullName>
    </recommendedName>
</protein>
<dbReference type="Proteomes" id="UP000000759">
    <property type="component" value="Chromosome 16"/>
</dbReference>
<dbReference type="PaxDb" id="2850-Phatr14771"/>
<dbReference type="GO" id="GO:0008017">
    <property type="term" value="F:microtubule binding"/>
    <property type="evidence" value="ECO:0007669"/>
    <property type="project" value="TreeGrafter"/>
</dbReference>
<dbReference type="PROSITE" id="PS51718">
    <property type="entry name" value="G_DYNAMIN_2"/>
    <property type="match status" value="1"/>
</dbReference>
<keyword evidence="1" id="KW-0547">Nucleotide-binding</keyword>
<reference evidence="4 5" key="1">
    <citation type="journal article" date="2008" name="Nature">
        <title>The Phaeodactylum genome reveals the evolutionary history of diatom genomes.</title>
        <authorList>
            <person name="Bowler C."/>
            <person name="Allen A.E."/>
            <person name="Badger J.H."/>
            <person name="Grimwood J."/>
            <person name="Jabbari K."/>
            <person name="Kuo A."/>
            <person name="Maheswari U."/>
            <person name="Martens C."/>
            <person name="Maumus F."/>
            <person name="Otillar R.P."/>
            <person name="Rayko E."/>
            <person name="Salamov A."/>
            <person name="Vandepoele K."/>
            <person name="Beszteri B."/>
            <person name="Gruber A."/>
            <person name="Heijde M."/>
            <person name="Katinka M."/>
            <person name="Mock T."/>
            <person name="Valentin K."/>
            <person name="Verret F."/>
            <person name="Berges J.A."/>
            <person name="Brownlee C."/>
            <person name="Cadoret J.P."/>
            <person name="Chiovitti A."/>
            <person name="Choi C.J."/>
            <person name="Coesel S."/>
            <person name="De Martino A."/>
            <person name="Detter J.C."/>
            <person name="Durkin C."/>
            <person name="Falciatore A."/>
            <person name="Fournet J."/>
            <person name="Haruta M."/>
            <person name="Huysman M.J."/>
            <person name="Jenkins B.D."/>
            <person name="Jiroutova K."/>
            <person name="Jorgensen R.E."/>
            <person name="Joubert Y."/>
            <person name="Kaplan A."/>
            <person name="Kroger N."/>
            <person name="Kroth P.G."/>
            <person name="La Roche J."/>
            <person name="Lindquist E."/>
            <person name="Lommer M."/>
            <person name="Martin-Jezequel V."/>
            <person name="Lopez P.J."/>
            <person name="Lucas S."/>
            <person name="Mangogna M."/>
            <person name="McGinnis K."/>
            <person name="Medlin L.K."/>
            <person name="Montsant A."/>
            <person name="Oudot-Le Secq M.P."/>
            <person name="Napoli C."/>
            <person name="Obornik M."/>
            <person name="Parker M.S."/>
            <person name="Petit J.L."/>
            <person name="Porcel B.M."/>
            <person name="Poulsen N."/>
            <person name="Robison M."/>
            <person name="Rychlewski L."/>
            <person name="Rynearson T.A."/>
            <person name="Schmutz J."/>
            <person name="Shapiro H."/>
            <person name="Siaut M."/>
            <person name="Stanley M."/>
            <person name="Sussman M.R."/>
            <person name="Taylor A.R."/>
            <person name="Vardi A."/>
            <person name="von Dassow P."/>
            <person name="Vyverman W."/>
            <person name="Willis A."/>
            <person name="Wyrwicz L.S."/>
            <person name="Rokhsar D.S."/>
            <person name="Weissenbach J."/>
            <person name="Armbrust E.V."/>
            <person name="Green B.R."/>
            <person name="Van de Peer Y."/>
            <person name="Grigoriev I.V."/>
        </authorList>
    </citation>
    <scope>NUCLEOTIDE SEQUENCE [LARGE SCALE GENOMIC DNA]</scope>
    <source>
        <strain evidence="4 5">CCAP 1055/1</strain>
    </source>
</reference>
<evidence type="ECO:0000259" key="3">
    <source>
        <dbReference type="PROSITE" id="PS51718"/>
    </source>
</evidence>
<dbReference type="Pfam" id="PF00350">
    <property type="entry name" value="Dynamin_N"/>
    <property type="match status" value="1"/>
</dbReference>
<dbReference type="CDD" id="cd08771">
    <property type="entry name" value="DLP_1"/>
    <property type="match status" value="1"/>
</dbReference>
<feature type="domain" description="Dynamin-type G" evidence="3">
    <location>
        <begin position="1"/>
        <end position="283"/>
    </location>
</feature>
<reference evidence="5" key="2">
    <citation type="submission" date="2008-08" db="EMBL/GenBank/DDBJ databases">
        <authorList>
            <consortium name="Diatom Consortium"/>
            <person name="Grigoriev I."/>
            <person name="Grimwood J."/>
            <person name="Kuo A."/>
            <person name="Otillar R.P."/>
            <person name="Salamov A."/>
            <person name="Detter J.C."/>
            <person name="Lindquist E."/>
            <person name="Shapiro H."/>
            <person name="Lucas S."/>
            <person name="Glavina del Rio T."/>
            <person name="Pitluck S."/>
            <person name="Rokhsar D."/>
            <person name="Bowler C."/>
        </authorList>
    </citation>
    <scope>GENOME REANNOTATION</scope>
    <source>
        <strain evidence="5">CCAP 1055/1</strain>
    </source>
</reference>
<dbReference type="GO" id="GO:0003924">
    <property type="term" value="F:GTPase activity"/>
    <property type="evidence" value="ECO:0007669"/>
    <property type="project" value="InterPro"/>
</dbReference>
<dbReference type="GO" id="GO:0005739">
    <property type="term" value="C:mitochondrion"/>
    <property type="evidence" value="ECO:0007669"/>
    <property type="project" value="TreeGrafter"/>
</dbReference>
<dbReference type="AlphaFoldDB" id="B7G6F7"/>
<keyword evidence="5" id="KW-1185">Reference proteome</keyword>
<dbReference type="KEGG" id="pti:PHATRDRAFT_14771"/>
<sequence>MDLPTICVMGDTSSGKSSLLSNLSLVELPSSHKMTTRCPIMIHMKRSGTTLARVTVQWRSHETERPDFGERILSESLWEKIPGIILEAQQFVLTHTGKEVAPDVVSLQIQAPNMQDLTLIDLPGTVRSKARDESETLVEDVEALMDDYLRNSRCVILAVVPANVDFHNSQIMADAMQVDPQTIRTIPVITKPDLIDEGAESDVVDLLLGKKMTFSLGFHMVKGRGQAALDRSETLEQGLAEEQCYFDTNDPWKSVTDRSVFGTHRLRAKLGDLQMAMIRQSVPSI</sequence>
<dbReference type="InterPro" id="IPR027417">
    <property type="entry name" value="P-loop_NTPase"/>
</dbReference>
<dbReference type="InterPro" id="IPR022812">
    <property type="entry name" value="Dynamin"/>
</dbReference>
<dbReference type="Pfam" id="PF01031">
    <property type="entry name" value="Dynamin_M"/>
    <property type="match status" value="1"/>
</dbReference>
<dbReference type="InterPro" id="IPR045063">
    <property type="entry name" value="Dynamin_N"/>
</dbReference>
<proteinExistence type="predicted"/>
<gene>
    <name evidence="4" type="ORF">PHATRDRAFT_14771</name>
</gene>
<dbReference type="SMART" id="SM00053">
    <property type="entry name" value="DYNc"/>
    <property type="match status" value="1"/>
</dbReference>
<dbReference type="InterPro" id="IPR030381">
    <property type="entry name" value="G_DYNAMIN_dom"/>
</dbReference>
<dbReference type="GO" id="GO:0048312">
    <property type="term" value="P:intracellular distribution of mitochondria"/>
    <property type="evidence" value="ECO:0007669"/>
    <property type="project" value="TreeGrafter"/>
</dbReference>
<dbReference type="EMBL" id="CM000618">
    <property type="protein sequence ID" value="EEC46005.1"/>
    <property type="molecule type" value="Genomic_DNA"/>
</dbReference>
<dbReference type="GeneID" id="7203540"/>
<dbReference type="GO" id="GO:0000266">
    <property type="term" value="P:mitochondrial fission"/>
    <property type="evidence" value="ECO:0007669"/>
    <property type="project" value="TreeGrafter"/>
</dbReference>
<dbReference type="Gene3D" id="3.40.50.300">
    <property type="entry name" value="P-loop containing nucleotide triphosphate hydrolases"/>
    <property type="match status" value="1"/>
</dbReference>
<dbReference type="InParanoid" id="B7G6F7"/>
<dbReference type="PANTHER" id="PTHR11566:SF21">
    <property type="entry name" value="DYNAMIN RELATED PROTEIN 1, ISOFORM A"/>
    <property type="match status" value="1"/>
</dbReference>
<dbReference type="SUPFAM" id="SSF52540">
    <property type="entry name" value="P-loop containing nucleoside triphosphate hydrolases"/>
    <property type="match status" value="1"/>
</dbReference>
<evidence type="ECO:0000256" key="1">
    <source>
        <dbReference type="ARBA" id="ARBA00022741"/>
    </source>
</evidence>
<dbReference type="GO" id="GO:0016559">
    <property type="term" value="P:peroxisome fission"/>
    <property type="evidence" value="ECO:0007669"/>
    <property type="project" value="TreeGrafter"/>
</dbReference>
<dbReference type="STRING" id="556484.B7G6F7"/>
<dbReference type="GO" id="GO:0006897">
    <property type="term" value="P:endocytosis"/>
    <property type="evidence" value="ECO:0007669"/>
    <property type="project" value="TreeGrafter"/>
</dbReference>
<evidence type="ECO:0000313" key="5">
    <source>
        <dbReference type="Proteomes" id="UP000000759"/>
    </source>
</evidence>
<dbReference type="InterPro" id="IPR001401">
    <property type="entry name" value="Dynamin_GTPase"/>
</dbReference>